<dbReference type="AlphaFoldDB" id="A0AAE9MW31"/>
<proteinExistence type="predicted"/>
<evidence type="ECO:0000256" key="1">
    <source>
        <dbReference type="SAM" id="Coils"/>
    </source>
</evidence>
<gene>
    <name evidence="2" type="ORF">E4N74_12255</name>
</gene>
<accession>A0AAE9MW31</accession>
<evidence type="ECO:0000313" key="2">
    <source>
        <dbReference type="EMBL" id="UTY34685.1"/>
    </source>
</evidence>
<keyword evidence="1" id="KW-0175">Coiled coil</keyword>
<sequence>MLLLQAIQIRNNLKMLDEQIKNANSKIEALKLRNLEAESMYSSGYISEVECSLQKLELQEAELAYTSLRLSKIIYYLQFYNKKQL</sequence>
<evidence type="ECO:0008006" key="4">
    <source>
        <dbReference type="Google" id="ProtNLM"/>
    </source>
</evidence>
<evidence type="ECO:0000313" key="3">
    <source>
        <dbReference type="Proteomes" id="UP001058682"/>
    </source>
</evidence>
<reference evidence="2" key="1">
    <citation type="submission" date="2019-04" db="EMBL/GenBank/DDBJ databases">
        <title>Whole genome sequencing of oral phylogroup 2 treponemes.</title>
        <authorList>
            <person name="Chan Y."/>
            <person name="Zeng H.H."/>
            <person name="Yu X.L."/>
            <person name="Leung W.K."/>
            <person name="Watt R.M."/>
        </authorList>
    </citation>
    <scope>NUCLEOTIDE SEQUENCE</scope>
    <source>
        <strain evidence="2">OMZ 835</strain>
    </source>
</reference>
<name>A0AAE9MW31_9SPIR</name>
<organism evidence="2 3">
    <name type="scientific">Treponema putidum</name>
    <dbReference type="NCBI Taxonomy" id="221027"/>
    <lineage>
        <taxon>Bacteria</taxon>
        <taxon>Pseudomonadati</taxon>
        <taxon>Spirochaetota</taxon>
        <taxon>Spirochaetia</taxon>
        <taxon>Spirochaetales</taxon>
        <taxon>Treponemataceae</taxon>
        <taxon>Treponema</taxon>
    </lineage>
</organism>
<dbReference type="EMBL" id="CP038804">
    <property type="protein sequence ID" value="UTY34685.1"/>
    <property type="molecule type" value="Genomic_DNA"/>
</dbReference>
<dbReference type="Proteomes" id="UP001058682">
    <property type="component" value="Chromosome"/>
</dbReference>
<dbReference type="RefSeq" id="WP_255817933.1">
    <property type="nucleotide sequence ID" value="NZ_CP038804.1"/>
</dbReference>
<feature type="coiled-coil region" evidence="1">
    <location>
        <begin position="6"/>
        <end position="40"/>
    </location>
</feature>
<protein>
    <recommendedName>
        <fullName evidence="4">Outer membrane efflux protein</fullName>
    </recommendedName>
</protein>